<keyword evidence="2" id="KW-1133">Transmembrane helix</keyword>
<dbReference type="Proteomes" id="UP000193144">
    <property type="component" value="Unassembled WGS sequence"/>
</dbReference>
<comment type="caution">
    <text evidence="3">The sequence shown here is derived from an EMBL/GenBank/DDBJ whole genome shotgun (WGS) entry which is preliminary data.</text>
</comment>
<feature type="transmembrane region" description="Helical" evidence="2">
    <location>
        <begin position="6"/>
        <end position="22"/>
    </location>
</feature>
<dbReference type="EMBL" id="MCFA01000242">
    <property type="protein sequence ID" value="ORX97060.1"/>
    <property type="molecule type" value="Genomic_DNA"/>
</dbReference>
<keyword evidence="2" id="KW-0812">Transmembrane</keyword>
<keyword evidence="4" id="KW-1185">Reference proteome</keyword>
<evidence type="ECO:0000313" key="4">
    <source>
        <dbReference type="Proteomes" id="UP000193144"/>
    </source>
</evidence>
<dbReference type="OrthoDB" id="4207724at2759"/>
<evidence type="ECO:0000313" key="3">
    <source>
        <dbReference type="EMBL" id="ORX97060.1"/>
    </source>
</evidence>
<feature type="compositionally biased region" description="Polar residues" evidence="1">
    <location>
        <begin position="251"/>
        <end position="280"/>
    </location>
</feature>
<protein>
    <submittedName>
        <fullName evidence="3">Uncharacterized protein</fullName>
    </submittedName>
</protein>
<organism evidence="3 4">
    <name type="scientific">Clohesyomyces aquaticus</name>
    <dbReference type="NCBI Taxonomy" id="1231657"/>
    <lineage>
        <taxon>Eukaryota</taxon>
        <taxon>Fungi</taxon>
        <taxon>Dikarya</taxon>
        <taxon>Ascomycota</taxon>
        <taxon>Pezizomycotina</taxon>
        <taxon>Dothideomycetes</taxon>
        <taxon>Pleosporomycetidae</taxon>
        <taxon>Pleosporales</taxon>
        <taxon>Lindgomycetaceae</taxon>
        <taxon>Clohesyomyces</taxon>
    </lineage>
</organism>
<feature type="compositionally biased region" description="Basic and acidic residues" evidence="1">
    <location>
        <begin position="160"/>
        <end position="206"/>
    </location>
</feature>
<name>A0A1Y1YGA3_9PLEO</name>
<feature type="region of interest" description="Disordered" evidence="1">
    <location>
        <begin position="29"/>
        <end position="373"/>
    </location>
</feature>
<evidence type="ECO:0000256" key="2">
    <source>
        <dbReference type="SAM" id="Phobius"/>
    </source>
</evidence>
<accession>A0A1Y1YGA3</accession>
<sequence>MEPWMSWAIVLALGGTIYFYYSHKSTVRGRHRGRSLQRAPIPTKGSAVQWSDSEATPKPAGKAAKVNKAPRKSVKKAVQEGGEKAEAYLSAASSTAGADADDDLSPTNSPALSAAVPKAPSGRDVSDMMEKSSAPPAVLKINPSEKPVRPSKPQQQKSETPSESKKARQNKRKAEEAKAQREADEKQRQVLLEKQRRTAREARGEAAKNGLGAAPAPASNAWTKVHASPRSAIVQTQSGQLLDTFDPEVGSTASSNDAGTNGTSATTESMSNSMNWTNLPSEEEQLRMAMEDSAWTTVPKGKKQRKNKAAGDSTAEEGSESGVPQEAAPVRKAPVPAPKTESAPPQSRFGLLAESDASTQPSSHPLDSDWSVA</sequence>
<feature type="compositionally biased region" description="Polar residues" evidence="1">
    <location>
        <begin position="356"/>
        <end position="365"/>
    </location>
</feature>
<proteinExistence type="predicted"/>
<gene>
    <name evidence="3" type="ORF">BCR34DRAFT_497239</name>
</gene>
<feature type="compositionally biased region" description="Basic and acidic residues" evidence="1">
    <location>
        <begin position="77"/>
        <end position="86"/>
    </location>
</feature>
<dbReference type="AlphaFoldDB" id="A0A1Y1YGA3"/>
<reference evidence="3 4" key="1">
    <citation type="submission" date="2016-07" db="EMBL/GenBank/DDBJ databases">
        <title>Pervasive Adenine N6-methylation of Active Genes in Fungi.</title>
        <authorList>
            <consortium name="DOE Joint Genome Institute"/>
            <person name="Mondo S.J."/>
            <person name="Dannebaum R.O."/>
            <person name="Kuo R.C."/>
            <person name="Labutti K."/>
            <person name="Haridas S."/>
            <person name="Kuo A."/>
            <person name="Salamov A."/>
            <person name="Ahrendt S.R."/>
            <person name="Lipzen A."/>
            <person name="Sullivan W."/>
            <person name="Andreopoulos W.B."/>
            <person name="Clum A."/>
            <person name="Lindquist E."/>
            <person name="Daum C."/>
            <person name="Ramamoorthy G.K."/>
            <person name="Gryganskyi A."/>
            <person name="Culley D."/>
            <person name="Magnuson J.K."/>
            <person name="James T.Y."/>
            <person name="O'Malley M.A."/>
            <person name="Stajich J.E."/>
            <person name="Spatafora J.W."/>
            <person name="Visel A."/>
            <person name="Grigoriev I.V."/>
        </authorList>
    </citation>
    <scope>NUCLEOTIDE SEQUENCE [LARGE SCALE GENOMIC DNA]</scope>
    <source>
        <strain evidence="3 4">CBS 115471</strain>
    </source>
</reference>
<evidence type="ECO:0000256" key="1">
    <source>
        <dbReference type="SAM" id="MobiDB-lite"/>
    </source>
</evidence>
<keyword evidence="2" id="KW-0472">Membrane</keyword>